<reference evidence="2" key="1">
    <citation type="journal article" date="2019" name="Int. J. Syst. Evol. Microbiol.">
        <title>The Global Catalogue of Microorganisms (GCM) 10K type strain sequencing project: providing services to taxonomists for standard genome sequencing and annotation.</title>
        <authorList>
            <consortium name="The Broad Institute Genomics Platform"/>
            <consortium name="The Broad Institute Genome Sequencing Center for Infectious Disease"/>
            <person name="Wu L."/>
            <person name="Ma J."/>
        </authorList>
    </citation>
    <scope>NUCLEOTIDE SEQUENCE [LARGE SCALE GENOMIC DNA]</scope>
    <source>
        <strain evidence="2">CCUG 62974</strain>
    </source>
</reference>
<evidence type="ECO:0000313" key="1">
    <source>
        <dbReference type="EMBL" id="MFD0885245.1"/>
    </source>
</evidence>
<accession>A0ABW3DR28</accession>
<name>A0ABW3DR28_9ACTN</name>
<dbReference type="EMBL" id="JBHTHX010000317">
    <property type="protein sequence ID" value="MFD0885245.1"/>
    <property type="molecule type" value="Genomic_DNA"/>
</dbReference>
<protein>
    <submittedName>
        <fullName evidence="1">Uncharacterized protein</fullName>
    </submittedName>
</protein>
<evidence type="ECO:0000313" key="2">
    <source>
        <dbReference type="Proteomes" id="UP001597024"/>
    </source>
</evidence>
<comment type="caution">
    <text evidence="1">The sequence shown here is derived from an EMBL/GenBank/DDBJ whole genome shotgun (WGS) entry which is preliminary data.</text>
</comment>
<proteinExistence type="predicted"/>
<organism evidence="1 2">
    <name type="scientific">Streptosporangium algeriense</name>
    <dbReference type="NCBI Taxonomy" id="1682748"/>
    <lineage>
        <taxon>Bacteria</taxon>
        <taxon>Bacillati</taxon>
        <taxon>Actinomycetota</taxon>
        <taxon>Actinomycetes</taxon>
        <taxon>Streptosporangiales</taxon>
        <taxon>Streptosporangiaceae</taxon>
        <taxon>Streptosporangium</taxon>
    </lineage>
</organism>
<keyword evidence="2" id="KW-1185">Reference proteome</keyword>
<sequence>MPRHAAETFTSKSDGIMVNQPDTTTVDIAIANAARLLYNAETVTDLALMERLERLADSWVSIAGFLHERDKA</sequence>
<gene>
    <name evidence="1" type="ORF">ACFQ08_11885</name>
</gene>
<dbReference type="Proteomes" id="UP001597024">
    <property type="component" value="Unassembled WGS sequence"/>
</dbReference>